<evidence type="ECO:0000259" key="4">
    <source>
        <dbReference type="PROSITE" id="PS50949"/>
    </source>
</evidence>
<dbReference type="Gene3D" id="1.10.10.10">
    <property type="entry name" value="Winged helix-like DNA-binding domain superfamily/Winged helix DNA-binding domain"/>
    <property type="match status" value="1"/>
</dbReference>
<reference evidence="5" key="1">
    <citation type="journal article" date="2014" name="Int. J. Syst. Evol. Microbiol.">
        <title>Complete genome sequence of Corynebacterium casei LMG S-19264T (=DSM 44701T), isolated from a smear-ripened cheese.</title>
        <authorList>
            <consortium name="US DOE Joint Genome Institute (JGI-PGF)"/>
            <person name="Walter F."/>
            <person name="Albersmeier A."/>
            <person name="Kalinowski J."/>
            <person name="Ruckert C."/>
        </authorList>
    </citation>
    <scope>NUCLEOTIDE SEQUENCE</scope>
    <source>
        <strain evidence="5">JCM 13064</strain>
    </source>
</reference>
<dbReference type="PANTHER" id="PTHR44846:SF1">
    <property type="entry name" value="MANNOSYL-D-GLYCERATE TRANSPORT_METABOLISM SYSTEM REPRESSOR MNGR-RELATED"/>
    <property type="match status" value="1"/>
</dbReference>
<gene>
    <name evidence="5" type="ORF">GCM10007964_00040</name>
</gene>
<comment type="caution">
    <text evidence="5">The sequence shown here is derived from an EMBL/GenBank/DDBJ whole genome shotgun (WGS) entry which is preliminary data.</text>
</comment>
<dbReference type="SUPFAM" id="SSF46785">
    <property type="entry name" value="Winged helix' DNA-binding domain"/>
    <property type="match status" value="1"/>
</dbReference>
<proteinExistence type="predicted"/>
<evidence type="ECO:0000256" key="3">
    <source>
        <dbReference type="ARBA" id="ARBA00023163"/>
    </source>
</evidence>
<dbReference type="GO" id="GO:0003700">
    <property type="term" value="F:DNA-binding transcription factor activity"/>
    <property type="evidence" value="ECO:0007669"/>
    <property type="project" value="InterPro"/>
</dbReference>
<sequence length="83" mass="9607">MINFDPDRRVWEQVHETLIQRIEAGVYKERNPIPSIVHLQQEFGVALGTIRKVVRKLADEGYVNPIPGRATYVLPRDRWPAGE</sequence>
<keyword evidence="2" id="KW-0238">DNA-binding</keyword>
<dbReference type="PROSITE" id="PS50949">
    <property type="entry name" value="HTH_GNTR"/>
    <property type="match status" value="1"/>
</dbReference>
<dbReference type="Pfam" id="PF00392">
    <property type="entry name" value="GntR"/>
    <property type="match status" value="1"/>
</dbReference>
<dbReference type="EMBL" id="BMNT01000001">
    <property type="protein sequence ID" value="GGK60945.1"/>
    <property type="molecule type" value="Genomic_DNA"/>
</dbReference>
<dbReference type="SMART" id="SM00345">
    <property type="entry name" value="HTH_GNTR"/>
    <property type="match status" value="1"/>
</dbReference>
<evidence type="ECO:0000313" key="5">
    <source>
        <dbReference type="EMBL" id="GGK60945.1"/>
    </source>
</evidence>
<dbReference type="Proteomes" id="UP000645217">
    <property type="component" value="Unassembled WGS sequence"/>
</dbReference>
<dbReference type="InterPro" id="IPR036388">
    <property type="entry name" value="WH-like_DNA-bd_sf"/>
</dbReference>
<evidence type="ECO:0000313" key="6">
    <source>
        <dbReference type="Proteomes" id="UP000645217"/>
    </source>
</evidence>
<dbReference type="InterPro" id="IPR036390">
    <property type="entry name" value="WH_DNA-bd_sf"/>
</dbReference>
<accession>A0A917VBB8</accession>
<dbReference type="RefSeq" id="WP_189160816.1">
    <property type="nucleotide sequence ID" value="NZ_BMNT01000001.1"/>
</dbReference>
<dbReference type="PANTHER" id="PTHR44846">
    <property type="entry name" value="MANNOSYL-D-GLYCERATE TRANSPORT/METABOLISM SYSTEM REPRESSOR MNGR-RELATED"/>
    <property type="match status" value="1"/>
</dbReference>
<evidence type="ECO:0000256" key="2">
    <source>
        <dbReference type="ARBA" id="ARBA00023125"/>
    </source>
</evidence>
<evidence type="ECO:0000256" key="1">
    <source>
        <dbReference type="ARBA" id="ARBA00023015"/>
    </source>
</evidence>
<protein>
    <recommendedName>
        <fullName evidence="4">HTH gntR-type domain-containing protein</fullName>
    </recommendedName>
</protein>
<dbReference type="GO" id="GO:0003677">
    <property type="term" value="F:DNA binding"/>
    <property type="evidence" value="ECO:0007669"/>
    <property type="project" value="UniProtKB-KW"/>
</dbReference>
<dbReference type="GO" id="GO:0045892">
    <property type="term" value="P:negative regulation of DNA-templated transcription"/>
    <property type="evidence" value="ECO:0007669"/>
    <property type="project" value="TreeGrafter"/>
</dbReference>
<dbReference type="InterPro" id="IPR050679">
    <property type="entry name" value="Bact_HTH_transcr_reg"/>
</dbReference>
<feature type="domain" description="HTH gntR-type" evidence="4">
    <location>
        <begin position="8"/>
        <end position="76"/>
    </location>
</feature>
<keyword evidence="1" id="KW-0805">Transcription regulation</keyword>
<dbReference type="InterPro" id="IPR000524">
    <property type="entry name" value="Tscrpt_reg_HTH_GntR"/>
</dbReference>
<keyword evidence="6" id="KW-1185">Reference proteome</keyword>
<dbReference type="CDD" id="cd07377">
    <property type="entry name" value="WHTH_GntR"/>
    <property type="match status" value="1"/>
</dbReference>
<keyword evidence="3" id="KW-0804">Transcription</keyword>
<organism evidence="5 6">
    <name type="scientific">Sphaerisporangium melleum</name>
    <dbReference type="NCBI Taxonomy" id="321316"/>
    <lineage>
        <taxon>Bacteria</taxon>
        <taxon>Bacillati</taxon>
        <taxon>Actinomycetota</taxon>
        <taxon>Actinomycetes</taxon>
        <taxon>Streptosporangiales</taxon>
        <taxon>Streptosporangiaceae</taxon>
        <taxon>Sphaerisporangium</taxon>
    </lineage>
</organism>
<dbReference type="AlphaFoldDB" id="A0A917VBB8"/>
<name>A0A917VBB8_9ACTN</name>
<reference evidence="5" key="2">
    <citation type="submission" date="2020-09" db="EMBL/GenBank/DDBJ databases">
        <authorList>
            <person name="Sun Q."/>
            <person name="Ohkuma M."/>
        </authorList>
    </citation>
    <scope>NUCLEOTIDE SEQUENCE</scope>
    <source>
        <strain evidence="5">JCM 13064</strain>
    </source>
</reference>